<sequence length="118" mass="13298">MNVLALLVAFFSAFVVAYHDNCKGSSYNPPLMDCWTGYQSIDEEQMYAGKCDFSFNECYIVYTDESHDDCVSGIGISGKAIKATVYDILDTCYERKGSFGTYDCDDCHVTVNYRTHID</sequence>
<dbReference type="Proteomes" id="UP001281147">
    <property type="component" value="Unassembled WGS sequence"/>
</dbReference>
<dbReference type="EMBL" id="JAUTXU010000083">
    <property type="protein sequence ID" value="KAK3710575.1"/>
    <property type="molecule type" value="Genomic_DNA"/>
</dbReference>
<keyword evidence="2" id="KW-1185">Reference proteome</keyword>
<name>A0ACC3N789_9PEZI</name>
<protein>
    <submittedName>
        <fullName evidence="1">Uncharacterized protein</fullName>
    </submittedName>
</protein>
<gene>
    <name evidence="1" type="ORF">LTR37_010202</name>
</gene>
<accession>A0ACC3N789</accession>
<organism evidence="1 2">
    <name type="scientific">Vermiconidia calcicola</name>
    <dbReference type="NCBI Taxonomy" id="1690605"/>
    <lineage>
        <taxon>Eukaryota</taxon>
        <taxon>Fungi</taxon>
        <taxon>Dikarya</taxon>
        <taxon>Ascomycota</taxon>
        <taxon>Pezizomycotina</taxon>
        <taxon>Dothideomycetes</taxon>
        <taxon>Dothideomycetidae</taxon>
        <taxon>Mycosphaerellales</taxon>
        <taxon>Extremaceae</taxon>
        <taxon>Vermiconidia</taxon>
    </lineage>
</organism>
<comment type="caution">
    <text evidence="1">The sequence shown here is derived from an EMBL/GenBank/DDBJ whole genome shotgun (WGS) entry which is preliminary data.</text>
</comment>
<reference evidence="1" key="1">
    <citation type="submission" date="2023-07" db="EMBL/GenBank/DDBJ databases">
        <title>Black Yeasts Isolated from many extreme environments.</title>
        <authorList>
            <person name="Coleine C."/>
            <person name="Stajich J.E."/>
            <person name="Selbmann L."/>
        </authorList>
    </citation>
    <scope>NUCLEOTIDE SEQUENCE</scope>
    <source>
        <strain evidence="1">CCFEE 5714</strain>
    </source>
</reference>
<evidence type="ECO:0000313" key="2">
    <source>
        <dbReference type="Proteomes" id="UP001281147"/>
    </source>
</evidence>
<proteinExistence type="predicted"/>
<evidence type="ECO:0000313" key="1">
    <source>
        <dbReference type="EMBL" id="KAK3710575.1"/>
    </source>
</evidence>